<organism evidence="2 3">
    <name type="scientific">[Clostridium] methylpentosum DSM 5476</name>
    <dbReference type="NCBI Taxonomy" id="537013"/>
    <lineage>
        <taxon>Bacteria</taxon>
        <taxon>Bacillati</taxon>
        <taxon>Bacillota</taxon>
        <taxon>Clostridia</taxon>
        <taxon>Eubacteriales</taxon>
        <taxon>Oscillospiraceae</taxon>
        <taxon>Oscillospiraceae incertae sedis</taxon>
    </lineage>
</organism>
<accession>C0E9W1</accession>
<dbReference type="AlphaFoldDB" id="C0E9W1"/>
<reference evidence="2 3" key="2">
    <citation type="submission" date="2009-02" db="EMBL/GenBank/DDBJ databases">
        <title>Draft genome sequence of Clostridium methylpentosum (DSM 5476).</title>
        <authorList>
            <person name="Sudarsanam P."/>
            <person name="Ley R."/>
            <person name="Guruge J."/>
            <person name="Turnbaugh P.J."/>
            <person name="Mahowald M."/>
            <person name="Liep D."/>
            <person name="Gordon J."/>
        </authorList>
    </citation>
    <scope>NUCLEOTIDE SEQUENCE [LARGE SCALE GENOMIC DNA]</scope>
    <source>
        <strain evidence="2 3">DSM 5476</strain>
    </source>
</reference>
<evidence type="ECO:0008006" key="4">
    <source>
        <dbReference type="Google" id="ProtNLM"/>
    </source>
</evidence>
<feature type="transmembrane region" description="Helical" evidence="1">
    <location>
        <begin position="431"/>
        <end position="449"/>
    </location>
</feature>
<feature type="transmembrane region" description="Helical" evidence="1">
    <location>
        <begin position="202"/>
        <end position="221"/>
    </location>
</feature>
<feature type="transmembrane region" description="Helical" evidence="1">
    <location>
        <begin position="347"/>
        <end position="366"/>
    </location>
</feature>
<feature type="transmembrane region" description="Helical" evidence="1">
    <location>
        <begin position="6"/>
        <end position="25"/>
    </location>
</feature>
<comment type="caution">
    <text evidence="2">The sequence shown here is derived from an EMBL/GenBank/DDBJ whole genome shotgun (WGS) entry which is preliminary data.</text>
</comment>
<feature type="transmembrane region" description="Helical" evidence="1">
    <location>
        <begin position="378"/>
        <end position="395"/>
    </location>
</feature>
<feature type="transmembrane region" description="Helical" evidence="1">
    <location>
        <begin position="261"/>
        <end position="290"/>
    </location>
</feature>
<keyword evidence="3" id="KW-1185">Reference proteome</keyword>
<feature type="transmembrane region" description="Helical" evidence="1">
    <location>
        <begin position="310"/>
        <end position="335"/>
    </location>
</feature>
<protein>
    <recommendedName>
        <fullName evidence="4">Glycosyltransferase RgtA/B/C/D-like domain-containing protein</fullName>
    </recommendedName>
</protein>
<feature type="transmembrane region" description="Helical" evidence="1">
    <location>
        <begin position="37"/>
        <end position="59"/>
    </location>
</feature>
<sequence length="600" mass="69036">MFLSPGLSVFYLISVAILFSGLFLFKKSDRPLKSATWFIASMMLFLCINVFAASIINLIHIPINLLTMGIFNCIAGGGLWFLILVKKQRQRYTLELFDWVSVALIAGVAITCGIIQFGTSLTPQYITSDPSVHMKMAMNIINTQSVSEMFFGPLNNALFMSIGMPFVHTLSAVKFFILSEFGMFALHGWVFYILINRFSKNLFTKIFSVVVTVLYMLGYPLNNMIFGYNYLGTGVTVLAFLLFLADAYYKREVHRRIVIPSLMLACLGLFLCYMLFMPFAYVALFLLVAWDYFQQKKLITWEMVRTQLEIFLLPVIIGLIYCFFGWFGSAGAAGNAIAAEGYIYRDLYSNFIIWLPIALYGLIHSLKKKHWTALQPMSILWFCFMIGLLVLGLNTKVSSYYYFKTYYVMWMITLALFYLGITYFSEKSKEMVISYFLVWGFVATMFFSGTDAKVKEHNILFNPEIRSDAQFHIYLFNRYQLQTATPSVTGEEFELYSYLLNHVDQTEQVPIADLEDTTYWYEALTNQRVYDQYFWLTDVKSWCKNIQENFNYVIIMNDCEKIQGQTEFLQSLEIIYSNSAGYLAKTPKGTGSLNAIPAHS</sequence>
<dbReference type="EMBL" id="ACEC01000025">
    <property type="protein sequence ID" value="EEG31716.1"/>
    <property type="molecule type" value="Genomic_DNA"/>
</dbReference>
<name>C0E9W1_9FIRM</name>
<gene>
    <name evidence="2" type="ORF">CLOSTMETH_00612</name>
</gene>
<feature type="transmembrane region" description="Helical" evidence="1">
    <location>
        <begin position="407"/>
        <end position="425"/>
    </location>
</feature>
<reference evidence="2 3" key="1">
    <citation type="submission" date="2009-01" db="EMBL/GenBank/DDBJ databases">
        <authorList>
            <person name="Fulton L."/>
            <person name="Clifton S."/>
            <person name="Fulton B."/>
            <person name="Xu J."/>
            <person name="Minx P."/>
            <person name="Pepin K.H."/>
            <person name="Johnson M."/>
            <person name="Bhonagiri V."/>
            <person name="Nash W.E."/>
            <person name="Mardis E.R."/>
            <person name="Wilson R.K."/>
        </authorList>
    </citation>
    <scope>NUCLEOTIDE SEQUENCE [LARGE SCALE GENOMIC DNA]</scope>
    <source>
        <strain evidence="2 3">DSM 5476</strain>
    </source>
</reference>
<keyword evidence="1" id="KW-0472">Membrane</keyword>
<keyword evidence="1" id="KW-0812">Transmembrane</keyword>
<feature type="transmembrane region" description="Helical" evidence="1">
    <location>
        <begin position="65"/>
        <end position="84"/>
    </location>
</feature>
<dbReference type="eggNOG" id="ENOG50323YB">
    <property type="taxonomic scope" value="Bacteria"/>
</dbReference>
<dbReference type="HOGENOM" id="CLU_454707_0_0_9"/>
<feature type="transmembrane region" description="Helical" evidence="1">
    <location>
        <begin position="175"/>
        <end position="195"/>
    </location>
</feature>
<feature type="transmembrane region" description="Helical" evidence="1">
    <location>
        <begin position="96"/>
        <end position="117"/>
    </location>
</feature>
<evidence type="ECO:0000256" key="1">
    <source>
        <dbReference type="SAM" id="Phobius"/>
    </source>
</evidence>
<keyword evidence="1" id="KW-1133">Transmembrane helix</keyword>
<proteinExistence type="predicted"/>
<dbReference type="STRING" id="537013.CLOSTMETH_00612"/>
<dbReference type="Proteomes" id="UP000003340">
    <property type="component" value="Unassembled WGS sequence"/>
</dbReference>
<evidence type="ECO:0000313" key="3">
    <source>
        <dbReference type="Proteomes" id="UP000003340"/>
    </source>
</evidence>
<evidence type="ECO:0000313" key="2">
    <source>
        <dbReference type="EMBL" id="EEG31716.1"/>
    </source>
</evidence>
<feature type="transmembrane region" description="Helical" evidence="1">
    <location>
        <begin position="227"/>
        <end position="249"/>
    </location>
</feature>